<feature type="region of interest" description="Disordered" evidence="1">
    <location>
        <begin position="367"/>
        <end position="426"/>
    </location>
</feature>
<dbReference type="InterPro" id="IPR004252">
    <property type="entry name" value="Probable_transposase_24"/>
</dbReference>
<evidence type="ECO:0000313" key="3">
    <source>
        <dbReference type="Proteomes" id="UP000250321"/>
    </source>
</evidence>
<dbReference type="EMBL" id="PJQY01003144">
    <property type="protein sequence ID" value="PQM39851.1"/>
    <property type="molecule type" value="Genomic_DNA"/>
</dbReference>
<protein>
    <recommendedName>
        <fullName evidence="4">Transposase, Ptta/En/Spm, plant</fullName>
    </recommendedName>
</protein>
<evidence type="ECO:0000313" key="2">
    <source>
        <dbReference type="EMBL" id="PQM39851.1"/>
    </source>
</evidence>
<keyword evidence="3" id="KW-1185">Reference proteome</keyword>
<comment type="caution">
    <text evidence="2">The sequence shown here is derived from an EMBL/GenBank/DDBJ whole genome shotgun (WGS) entry which is preliminary data.</text>
</comment>
<reference evidence="2 3" key="1">
    <citation type="submission" date="2018-02" db="EMBL/GenBank/DDBJ databases">
        <title>Draft genome of wild Prunus yedoensis var. nudiflora.</title>
        <authorList>
            <person name="Baek S."/>
            <person name="Kim J.-H."/>
            <person name="Choi K."/>
            <person name="Kim G.-B."/>
            <person name="Cho A."/>
            <person name="Jang H."/>
            <person name="Shin C.-H."/>
            <person name="Yu H.-J."/>
            <person name="Mun J.-H."/>
        </authorList>
    </citation>
    <scope>NUCLEOTIDE SEQUENCE [LARGE SCALE GENOMIC DNA]</scope>
    <source>
        <strain evidence="3">cv. Jeju island</strain>
        <tissue evidence="2">Leaf</tissue>
    </source>
</reference>
<evidence type="ECO:0008006" key="4">
    <source>
        <dbReference type="Google" id="ProtNLM"/>
    </source>
</evidence>
<accession>A0A314UQZ8</accession>
<proteinExistence type="predicted"/>
<sequence length="426" mass="48718">MVKVVDSVKTKNKKQRSAPHAPRSQHAPQTQEAPRPQEAPLQQDHQYEQPCDQPPLQSPHRHQESRSASLATPHIEQKLVATVEIQNMFVNEIGLITRANAPLNVNGWKKVTLEQKMDMAKALKFKFDVDLEDPDIWEFIDGHMSKSYKEWKAKLHKHFKEYAHDLQLARATPPTNKVFVTHRKIEEWHWLVDNLYTDEKYQKRCKANVNNRKKKEYEHTGGSRPFLKHKEAAEKEGQHVTLIDNWNNMHMHRDKGVWINEVAENKGKKMKAAMAMYIQQESASSSNPSEQISVSDVHQLGIMTKELGIGSGKRIRGLGSNLRVETSSRSTSRYSKTSMIEDERYNKLSETVEKLCDIVKQLQAGINDRSRKKRKRNSKYNGKGPRLRPDSSDSDSDDSTTNHHGDNLQGGGDGLYTGLEDIGHGH</sequence>
<gene>
    <name evidence="2" type="ORF">Pyn_41079</name>
</gene>
<feature type="region of interest" description="Disordered" evidence="1">
    <location>
        <begin position="1"/>
        <end position="72"/>
    </location>
</feature>
<evidence type="ECO:0000256" key="1">
    <source>
        <dbReference type="SAM" id="MobiDB-lite"/>
    </source>
</evidence>
<dbReference type="AlphaFoldDB" id="A0A314UQZ8"/>
<dbReference type="OrthoDB" id="1163718at2759"/>
<name>A0A314UQZ8_PRUYE</name>
<dbReference type="PANTHER" id="PTHR33499:SF11">
    <property type="entry name" value="NO APICAL MERISTEM-ASSOCIATED C-TERMINAL DOMAIN-CONTAINING PROTEIN"/>
    <property type="match status" value="1"/>
</dbReference>
<organism evidence="2 3">
    <name type="scientific">Prunus yedoensis var. nudiflora</name>
    <dbReference type="NCBI Taxonomy" id="2094558"/>
    <lineage>
        <taxon>Eukaryota</taxon>
        <taxon>Viridiplantae</taxon>
        <taxon>Streptophyta</taxon>
        <taxon>Embryophyta</taxon>
        <taxon>Tracheophyta</taxon>
        <taxon>Spermatophyta</taxon>
        <taxon>Magnoliopsida</taxon>
        <taxon>eudicotyledons</taxon>
        <taxon>Gunneridae</taxon>
        <taxon>Pentapetalae</taxon>
        <taxon>rosids</taxon>
        <taxon>fabids</taxon>
        <taxon>Rosales</taxon>
        <taxon>Rosaceae</taxon>
        <taxon>Amygdaloideae</taxon>
        <taxon>Amygdaleae</taxon>
        <taxon>Prunus</taxon>
    </lineage>
</organism>
<dbReference type="Proteomes" id="UP000250321">
    <property type="component" value="Unassembled WGS sequence"/>
</dbReference>
<dbReference type="PANTHER" id="PTHR33499">
    <property type="entry name" value="OS12G0282400 PROTEIN-RELATED"/>
    <property type="match status" value="1"/>
</dbReference>
<dbReference type="Pfam" id="PF03004">
    <property type="entry name" value="Transposase_24"/>
    <property type="match status" value="1"/>
</dbReference>